<proteinExistence type="predicted"/>
<dbReference type="AlphaFoldDB" id="X0RKR9"/>
<reference evidence="1" key="1">
    <citation type="journal article" date="2014" name="Front. Microbiol.">
        <title>High frequency of phylogenetically diverse reductive dehalogenase-homologous genes in deep subseafloor sedimentary metagenomes.</title>
        <authorList>
            <person name="Kawai M."/>
            <person name="Futagami T."/>
            <person name="Toyoda A."/>
            <person name="Takaki Y."/>
            <person name="Nishi S."/>
            <person name="Hori S."/>
            <person name="Arai W."/>
            <person name="Tsubouchi T."/>
            <person name="Morono Y."/>
            <person name="Uchiyama I."/>
            <person name="Ito T."/>
            <person name="Fujiyama A."/>
            <person name="Inagaki F."/>
            <person name="Takami H."/>
        </authorList>
    </citation>
    <scope>NUCLEOTIDE SEQUENCE</scope>
    <source>
        <strain evidence="1">Expedition CK06-06</strain>
    </source>
</reference>
<organism evidence="1">
    <name type="scientific">marine sediment metagenome</name>
    <dbReference type="NCBI Taxonomy" id="412755"/>
    <lineage>
        <taxon>unclassified sequences</taxon>
        <taxon>metagenomes</taxon>
        <taxon>ecological metagenomes</taxon>
    </lineage>
</organism>
<name>X0RKR9_9ZZZZ</name>
<evidence type="ECO:0000313" key="1">
    <source>
        <dbReference type="EMBL" id="GAF69388.1"/>
    </source>
</evidence>
<accession>X0RKR9</accession>
<feature type="non-terminal residue" evidence="1">
    <location>
        <position position="1"/>
    </location>
</feature>
<dbReference type="EMBL" id="BARS01009064">
    <property type="protein sequence ID" value="GAF69388.1"/>
    <property type="molecule type" value="Genomic_DNA"/>
</dbReference>
<comment type="caution">
    <text evidence="1">The sequence shown here is derived from an EMBL/GenBank/DDBJ whole genome shotgun (WGS) entry which is preliminary data.</text>
</comment>
<sequence>VGRDFCYAALRLTPATRAGRSPRWIKSGNKWIPWHNKTAPKGIVRIKKAKPQTKAVWGGCLARLGKPSGKEGKFARKYSFVKLTHNQLVVSNNAPYIEDFDKGKNPTRHPLHIGERAMQKVMLTMNKRLDNMAKRVVRKTIGRVV</sequence>
<gene>
    <name evidence="1" type="ORF">S01H1_17132</name>
</gene>
<protein>
    <submittedName>
        <fullName evidence="1">Uncharacterized protein</fullName>
    </submittedName>
</protein>